<evidence type="ECO:0000256" key="1">
    <source>
        <dbReference type="SAM" id="MobiDB-lite"/>
    </source>
</evidence>
<dbReference type="InterPro" id="IPR001119">
    <property type="entry name" value="SLH_dom"/>
</dbReference>
<comment type="caution">
    <text evidence="4">The sequence shown here is derived from an EMBL/GenBank/DDBJ whole genome shotgun (WGS) entry which is preliminary data.</text>
</comment>
<sequence length="831" mass="86441">MRETSNLFSKQNSQQPKQFRGDDKKVMKKSLLAFVLAFSLVLSVAVPAFAATPSDVVGKPVQSAVEELTALGVINGYEDGTFKPGNDITRAELAKVIVIATGNASNADLLKSQKPVFKDVKANQWYTGYINVAEAKKLVQGYNGKFRPSDKVKFEEVVAVLVRALGYKDANLSGTWPNNVLLQANSPEINMFKGVDITKGESANRGVVAQLVSNTLNASLVKYDADKNLVLVTPAKTLIELIGAVTQGVFENVALESNNTQIRVGGALHTVAADFVVTGGKKLSELAGRTVSVIKVGGKVVAVTDKQDAAKVATGKNKVAAVDLTDAGTITLDGVTTPFQIAPGFFFIKNGALVTVAADKDIAAGASVTLILNAAGNEVSAVVVTEYTATNKLFVSYDAKTSYRAAQITHDGGVVSVDENTVIKLDGKVAAATDLKKDDVIDVVASGSKAVSIEAVRKTATGKVASTSTTGADKSYVVNGTSYVEVSALNLVIGTEYNFVLNKDSKIVKATVVTAAEGAPAYGVITKVVNNVAVLDGVQVNTKDKVEYFSLKTNTKEVAYLVDTYAAADSDADFIAKFSYDSAGKVTGITVPQALTEAGSADVTEISASAIKTTSVYNVTSNTVVVNALDLANNNVSVGALSNITKNDKVVIVNDSINASFIVLTKDNEASSELAKVSGLFVSKTESATASGTTYSVKLNVAGEEKTYVVSNAAFGTAVTAKQLVTLTDSAPATLGYETLATVATAADQVSDVNTTTKTFKIATVDHVATANTQYYVIDKDGNVSVAGFDAVSFAATGTAGTHYTVAFTTTGTVVGGGFAEVGAIVITQLP</sequence>
<evidence type="ECO:0000313" key="4">
    <source>
        <dbReference type="EMBL" id="RCW44834.1"/>
    </source>
</evidence>
<protein>
    <submittedName>
        <fullName evidence="4">S-layer family protein</fullName>
    </submittedName>
</protein>
<reference evidence="4 5" key="1">
    <citation type="submission" date="2018-07" db="EMBL/GenBank/DDBJ databases">
        <title>Genomic Encyclopedia of Type Strains, Phase III (KMG-III): the genomes of soil and plant-associated and newly described type strains.</title>
        <authorList>
            <person name="Whitman W."/>
        </authorList>
    </citation>
    <scope>NUCLEOTIDE SEQUENCE [LARGE SCALE GENOMIC DNA]</scope>
    <source>
        <strain evidence="4 5">CECT 7506</strain>
    </source>
</reference>
<keyword evidence="2" id="KW-0732">Signal</keyword>
<gene>
    <name evidence="4" type="ORF">DFP97_11160</name>
</gene>
<dbReference type="AlphaFoldDB" id="A0A368VSX9"/>
<evidence type="ECO:0000256" key="2">
    <source>
        <dbReference type="SAM" id="SignalP"/>
    </source>
</evidence>
<dbReference type="PROSITE" id="PS51272">
    <property type="entry name" value="SLH"/>
    <property type="match status" value="2"/>
</dbReference>
<dbReference type="RefSeq" id="WP_114381550.1">
    <property type="nucleotide sequence ID" value="NZ_QPJD01000011.1"/>
</dbReference>
<accession>A0A368VSX9</accession>
<feature type="chain" id="PRO_5016843425" evidence="2">
    <location>
        <begin position="51"/>
        <end position="831"/>
    </location>
</feature>
<evidence type="ECO:0000313" key="5">
    <source>
        <dbReference type="Proteomes" id="UP000252415"/>
    </source>
</evidence>
<name>A0A368VSX9_9BACL</name>
<feature type="compositionally biased region" description="Polar residues" evidence="1">
    <location>
        <begin position="1"/>
        <end position="17"/>
    </location>
</feature>
<organism evidence="4 5">
    <name type="scientific">Paenibacillus prosopidis</name>
    <dbReference type="NCBI Taxonomy" id="630520"/>
    <lineage>
        <taxon>Bacteria</taxon>
        <taxon>Bacillati</taxon>
        <taxon>Bacillota</taxon>
        <taxon>Bacilli</taxon>
        <taxon>Bacillales</taxon>
        <taxon>Paenibacillaceae</taxon>
        <taxon>Paenibacillus</taxon>
    </lineage>
</organism>
<proteinExistence type="predicted"/>
<keyword evidence="5" id="KW-1185">Reference proteome</keyword>
<dbReference type="Proteomes" id="UP000252415">
    <property type="component" value="Unassembled WGS sequence"/>
</dbReference>
<dbReference type="Pfam" id="PF00395">
    <property type="entry name" value="SLH"/>
    <property type="match status" value="2"/>
</dbReference>
<feature type="signal peptide" evidence="2">
    <location>
        <begin position="1"/>
        <end position="50"/>
    </location>
</feature>
<feature type="domain" description="SLH" evidence="3">
    <location>
        <begin position="48"/>
        <end position="111"/>
    </location>
</feature>
<dbReference type="EMBL" id="QPJD01000011">
    <property type="protein sequence ID" value="RCW44834.1"/>
    <property type="molecule type" value="Genomic_DNA"/>
</dbReference>
<evidence type="ECO:0000259" key="3">
    <source>
        <dbReference type="PROSITE" id="PS51272"/>
    </source>
</evidence>
<dbReference type="OrthoDB" id="1706086at2"/>
<feature type="region of interest" description="Disordered" evidence="1">
    <location>
        <begin position="1"/>
        <end position="21"/>
    </location>
</feature>
<feature type="domain" description="SLH" evidence="3">
    <location>
        <begin position="113"/>
        <end position="175"/>
    </location>
</feature>